<gene>
    <name evidence="3" type="ORF">GCM10014713_41590</name>
</gene>
<dbReference type="InterPro" id="IPR056911">
    <property type="entry name" value="Phage_Znf_bind_put"/>
</dbReference>
<dbReference type="Pfam" id="PF24623">
    <property type="entry name" value="Phage_zn_bind_8"/>
    <property type="match status" value="1"/>
</dbReference>
<feature type="region of interest" description="Disordered" evidence="1">
    <location>
        <begin position="179"/>
        <end position="205"/>
    </location>
</feature>
<evidence type="ECO:0000256" key="1">
    <source>
        <dbReference type="SAM" id="MobiDB-lite"/>
    </source>
</evidence>
<dbReference type="EMBL" id="BMQQ01000016">
    <property type="protein sequence ID" value="GGT43555.1"/>
    <property type="molecule type" value="Genomic_DNA"/>
</dbReference>
<reference evidence="3" key="1">
    <citation type="journal article" date="2014" name="Int. J. Syst. Evol. Microbiol.">
        <title>Complete genome sequence of Corynebacterium casei LMG S-19264T (=DSM 44701T), isolated from a smear-ripened cheese.</title>
        <authorList>
            <consortium name="US DOE Joint Genome Institute (JGI-PGF)"/>
            <person name="Walter F."/>
            <person name="Albersmeier A."/>
            <person name="Kalinowski J."/>
            <person name="Ruckert C."/>
        </authorList>
    </citation>
    <scope>NUCLEOTIDE SEQUENCE</scope>
    <source>
        <strain evidence="3">JCM 3172</strain>
    </source>
</reference>
<name>A0A918H7R4_9ACTN</name>
<evidence type="ECO:0000313" key="3">
    <source>
        <dbReference type="EMBL" id="GGT43555.1"/>
    </source>
</evidence>
<dbReference type="AlphaFoldDB" id="A0A918H7R4"/>
<feature type="compositionally biased region" description="Basic residues" evidence="1">
    <location>
        <begin position="179"/>
        <end position="193"/>
    </location>
</feature>
<feature type="domain" description="DNA-binding phage zinc finger" evidence="2">
    <location>
        <begin position="152"/>
        <end position="198"/>
    </location>
</feature>
<comment type="caution">
    <text evidence="3">The sequence shown here is derived from an EMBL/GenBank/DDBJ whole genome shotgun (WGS) entry which is preliminary data.</text>
</comment>
<evidence type="ECO:0000313" key="4">
    <source>
        <dbReference type="Proteomes" id="UP000619486"/>
    </source>
</evidence>
<reference evidence="3" key="2">
    <citation type="submission" date="2020-09" db="EMBL/GenBank/DDBJ databases">
        <authorList>
            <person name="Sun Q."/>
            <person name="Ohkuma M."/>
        </authorList>
    </citation>
    <scope>NUCLEOTIDE SEQUENCE</scope>
    <source>
        <strain evidence="3">JCM 3172</strain>
    </source>
</reference>
<dbReference type="Proteomes" id="UP000619486">
    <property type="component" value="Unassembled WGS sequence"/>
</dbReference>
<dbReference type="RefSeq" id="WP_189203068.1">
    <property type="nucleotide sequence ID" value="NZ_BMQQ01000016.1"/>
</dbReference>
<accession>A0A918H7R4</accession>
<proteinExistence type="predicted"/>
<sequence>MNPTEAAALLARCAAFDNRQPSLVAAQAWAAALHDIPLDHDTEAAVAAYYTTAPQDPNQRLWIMPHHIRTLRSKIRSARLENFHYEGNPDETPAEYLTRYRGQVQAIASGRIPAPTNRPMLDGPPHRAVAQLLSGTARPADGPDAPTPRPATERPPTGPLGVICPDCAAPIGRPCKSAWRHKARAPHPARRRAAAGDPIRLDNDDTVTARRYLATQHLARTNGDDQ</sequence>
<feature type="region of interest" description="Disordered" evidence="1">
    <location>
        <begin position="136"/>
        <end position="159"/>
    </location>
</feature>
<evidence type="ECO:0000259" key="2">
    <source>
        <dbReference type="Pfam" id="PF24623"/>
    </source>
</evidence>
<protein>
    <recommendedName>
        <fullName evidence="2">DNA-binding phage zinc finger domain-containing protein</fullName>
    </recommendedName>
</protein>
<organism evidence="3 4">
    <name type="scientific">Streptomyces purpureus</name>
    <dbReference type="NCBI Taxonomy" id="1951"/>
    <lineage>
        <taxon>Bacteria</taxon>
        <taxon>Bacillati</taxon>
        <taxon>Actinomycetota</taxon>
        <taxon>Actinomycetes</taxon>
        <taxon>Kitasatosporales</taxon>
        <taxon>Streptomycetaceae</taxon>
        <taxon>Streptomyces</taxon>
    </lineage>
</organism>
<keyword evidence="4" id="KW-1185">Reference proteome</keyword>